<dbReference type="SMART" id="SM00042">
    <property type="entry name" value="CUB"/>
    <property type="match status" value="1"/>
</dbReference>
<dbReference type="CDD" id="cd00041">
    <property type="entry name" value="CUB"/>
    <property type="match status" value="1"/>
</dbReference>
<feature type="signal peptide" evidence="4">
    <location>
        <begin position="1"/>
        <end position="22"/>
    </location>
</feature>
<comment type="caution">
    <text evidence="3">Lacks conserved residue(s) required for the propagation of feature annotation.</text>
</comment>
<dbReference type="InterPro" id="IPR035914">
    <property type="entry name" value="Sperma_CUB_dom_sf"/>
</dbReference>
<dbReference type="PANTHER" id="PTHR24251">
    <property type="entry name" value="OVOCHYMASE-RELATED"/>
    <property type="match status" value="1"/>
</dbReference>
<dbReference type="Pfam" id="PF00431">
    <property type="entry name" value="CUB"/>
    <property type="match status" value="1"/>
</dbReference>
<protein>
    <submittedName>
        <fullName evidence="7">CUB domain-containing protein</fullName>
    </submittedName>
</protein>
<keyword evidence="4" id="KW-0732">Signal</keyword>
<evidence type="ECO:0000256" key="2">
    <source>
        <dbReference type="ARBA" id="ARBA00023157"/>
    </source>
</evidence>
<dbReference type="PROSITE" id="PS01180">
    <property type="entry name" value="CUB"/>
    <property type="match status" value="1"/>
</dbReference>
<dbReference type="AlphaFoldDB" id="A0A914M0U4"/>
<evidence type="ECO:0000313" key="6">
    <source>
        <dbReference type="Proteomes" id="UP000887563"/>
    </source>
</evidence>
<proteinExistence type="predicted"/>
<dbReference type="WBParaSite" id="Minc3s01132g21026">
    <property type="protein sequence ID" value="Minc3s01132g21026"/>
    <property type="gene ID" value="Minc3s01132g21026"/>
</dbReference>
<name>A0A914M0U4_MELIC</name>
<evidence type="ECO:0000313" key="7">
    <source>
        <dbReference type="WBParaSite" id="Minc3s01132g21026"/>
    </source>
</evidence>
<dbReference type="Proteomes" id="UP000887563">
    <property type="component" value="Unplaced"/>
</dbReference>
<sequence>MPYYNLIFIFLLPQILISITEALSTETTENIDSNNDCSCPTEEIFDSNWREGVFKSPGFPVEYCGNLDCKWNILPEENTFIHAEVKAFETEKNYDILDVYQTIWNGSELIKFKRARLSNGIFNNPSDHLHSSSSINGGLYFHFVTNGINHNHTGFKVIFSRRSDDGSFYHFPCPQPFYFANNSLQRLPVFHLRFIDGCIFTINSTQAIKLKIGKINNTPKFDMKVIIFDRPYYFFPEC</sequence>
<dbReference type="SUPFAM" id="SSF49854">
    <property type="entry name" value="Spermadhesin, CUB domain"/>
    <property type="match status" value="1"/>
</dbReference>
<dbReference type="InterPro" id="IPR000859">
    <property type="entry name" value="CUB_dom"/>
</dbReference>
<evidence type="ECO:0000256" key="1">
    <source>
        <dbReference type="ARBA" id="ARBA00022737"/>
    </source>
</evidence>
<evidence type="ECO:0000256" key="3">
    <source>
        <dbReference type="PROSITE-ProRule" id="PRU00059"/>
    </source>
</evidence>
<reference evidence="7" key="1">
    <citation type="submission" date="2022-11" db="UniProtKB">
        <authorList>
            <consortium name="WormBaseParasite"/>
        </authorList>
    </citation>
    <scope>IDENTIFICATION</scope>
</reference>
<evidence type="ECO:0000259" key="5">
    <source>
        <dbReference type="PROSITE" id="PS01180"/>
    </source>
</evidence>
<keyword evidence="1" id="KW-0677">Repeat</keyword>
<organism evidence="6 7">
    <name type="scientific">Meloidogyne incognita</name>
    <name type="common">Southern root-knot nematode worm</name>
    <name type="synonym">Oxyuris incognita</name>
    <dbReference type="NCBI Taxonomy" id="6306"/>
    <lineage>
        <taxon>Eukaryota</taxon>
        <taxon>Metazoa</taxon>
        <taxon>Ecdysozoa</taxon>
        <taxon>Nematoda</taxon>
        <taxon>Chromadorea</taxon>
        <taxon>Rhabditida</taxon>
        <taxon>Tylenchina</taxon>
        <taxon>Tylenchomorpha</taxon>
        <taxon>Tylenchoidea</taxon>
        <taxon>Meloidogynidae</taxon>
        <taxon>Meloidogyninae</taxon>
        <taxon>Meloidogyne</taxon>
        <taxon>Meloidogyne incognita group</taxon>
    </lineage>
</organism>
<evidence type="ECO:0000256" key="4">
    <source>
        <dbReference type="SAM" id="SignalP"/>
    </source>
</evidence>
<dbReference type="Gene3D" id="2.60.120.290">
    <property type="entry name" value="Spermadhesin, CUB domain"/>
    <property type="match status" value="1"/>
</dbReference>
<feature type="chain" id="PRO_5037135470" evidence="4">
    <location>
        <begin position="23"/>
        <end position="238"/>
    </location>
</feature>
<feature type="domain" description="CUB" evidence="5">
    <location>
        <begin position="37"/>
        <end position="162"/>
    </location>
</feature>
<keyword evidence="2" id="KW-1015">Disulfide bond</keyword>
<accession>A0A914M0U4</accession>
<keyword evidence="6" id="KW-1185">Reference proteome</keyword>